<protein>
    <recommendedName>
        <fullName evidence="1">Transposase Tn5-like N-terminal domain-containing protein</fullName>
    </recommendedName>
</protein>
<gene>
    <name evidence="2" type="ORF">LMG29542_07551</name>
</gene>
<dbReference type="EMBL" id="CADIKH010000094">
    <property type="protein sequence ID" value="CAB3773996.1"/>
    <property type="molecule type" value="Genomic_DNA"/>
</dbReference>
<sequence length="76" mass="8390">MSDTGDPDDWASDEFGAAQLGDARLTQRLIALARRLLQVAQRWFPQSLDGADLKAGYRFFDNPKVDTDGVQSPHIG</sequence>
<proteinExistence type="predicted"/>
<evidence type="ECO:0000313" key="2">
    <source>
        <dbReference type="EMBL" id="CAB3773996.1"/>
    </source>
</evidence>
<dbReference type="Pfam" id="PF14706">
    <property type="entry name" value="Tnp_DNA_bind"/>
    <property type="match status" value="1"/>
</dbReference>
<dbReference type="InterPro" id="IPR012337">
    <property type="entry name" value="RNaseH-like_sf"/>
</dbReference>
<keyword evidence="3" id="KW-1185">Reference proteome</keyword>
<accession>A0A6J5F9X3</accession>
<dbReference type="Gene3D" id="1.10.246.40">
    <property type="entry name" value="Tn5 transposase, domain 1"/>
    <property type="match status" value="1"/>
</dbReference>
<reference evidence="2 3" key="1">
    <citation type="submission" date="2020-04" db="EMBL/GenBank/DDBJ databases">
        <authorList>
            <person name="De Canck E."/>
        </authorList>
    </citation>
    <scope>NUCLEOTIDE SEQUENCE [LARGE SCALE GENOMIC DNA]</scope>
    <source>
        <strain evidence="2 3">LMG 29542</strain>
    </source>
</reference>
<dbReference type="AlphaFoldDB" id="A0A6J5F9X3"/>
<dbReference type="InterPro" id="IPR038215">
    <property type="entry name" value="TN5-like_N_sf"/>
</dbReference>
<name>A0A6J5F9X3_9BURK</name>
<evidence type="ECO:0000313" key="3">
    <source>
        <dbReference type="Proteomes" id="UP000494363"/>
    </source>
</evidence>
<evidence type="ECO:0000259" key="1">
    <source>
        <dbReference type="Pfam" id="PF14706"/>
    </source>
</evidence>
<organism evidence="2 3">
    <name type="scientific">Paraburkholderia humisilvae</name>
    <dbReference type="NCBI Taxonomy" id="627669"/>
    <lineage>
        <taxon>Bacteria</taxon>
        <taxon>Pseudomonadati</taxon>
        <taxon>Pseudomonadota</taxon>
        <taxon>Betaproteobacteria</taxon>
        <taxon>Burkholderiales</taxon>
        <taxon>Burkholderiaceae</taxon>
        <taxon>Paraburkholderia</taxon>
    </lineage>
</organism>
<dbReference type="SUPFAM" id="SSF53098">
    <property type="entry name" value="Ribonuclease H-like"/>
    <property type="match status" value="1"/>
</dbReference>
<dbReference type="InterPro" id="IPR014735">
    <property type="entry name" value="Transposase_Tn5-like_N"/>
</dbReference>
<dbReference type="Proteomes" id="UP000494363">
    <property type="component" value="Unassembled WGS sequence"/>
</dbReference>
<feature type="domain" description="Transposase Tn5-like N-terminal" evidence="1">
    <location>
        <begin position="8"/>
        <end position="65"/>
    </location>
</feature>